<sequence>DQTKLIDNLSEKVAPVFGDVSTTNGAFDIEGHDVMVFLHIQKTGGTTFGKHLVNDLVLKSPCICHRVPKRCHCYRPNSKESWLFSRYSTGWKCGLHADWTELHECVSDFYAAQYKSDNSDRQFFYVTIVRDPIKRFLSEYLHVKRGAT</sequence>
<keyword evidence="5" id="KW-1133">Transmembrane helix</keyword>
<evidence type="ECO:0000256" key="7">
    <source>
        <dbReference type="ARBA" id="ARBA00023180"/>
    </source>
</evidence>
<dbReference type="AlphaFoldDB" id="A0A1B6FQ15"/>
<dbReference type="Gene3D" id="3.40.50.300">
    <property type="entry name" value="P-loop containing nucleotide triphosphate hydrolases"/>
    <property type="match status" value="1"/>
</dbReference>
<keyword evidence="8" id="KW-0735">Signal-anchor</keyword>
<comment type="function">
    <text evidence="8">6-O-sulfation enzyme which catalyzes the transfer of sulfate from 3'-phosphoadenosine 5'-phosphosulfate (PAPS) to position 6 of the N-sulfoglucosamine residue (GlcNS) of heparan sulfate.</text>
</comment>
<dbReference type="InterPro" id="IPR027417">
    <property type="entry name" value="P-loop_NTPase"/>
</dbReference>
<proteinExistence type="inferred from homology"/>
<dbReference type="PANTHER" id="PTHR12812:SF0">
    <property type="entry name" value="HEPARAN-SULFATE 6-O-SULFOTRANSFERASE"/>
    <property type="match status" value="1"/>
</dbReference>
<organism evidence="9">
    <name type="scientific">Cuerna arida</name>
    <dbReference type="NCBI Taxonomy" id="1464854"/>
    <lineage>
        <taxon>Eukaryota</taxon>
        <taxon>Metazoa</taxon>
        <taxon>Ecdysozoa</taxon>
        <taxon>Arthropoda</taxon>
        <taxon>Hexapoda</taxon>
        <taxon>Insecta</taxon>
        <taxon>Pterygota</taxon>
        <taxon>Neoptera</taxon>
        <taxon>Paraneoptera</taxon>
        <taxon>Hemiptera</taxon>
        <taxon>Auchenorrhyncha</taxon>
        <taxon>Membracoidea</taxon>
        <taxon>Cicadellidae</taxon>
        <taxon>Cicadellinae</taxon>
        <taxon>Proconiini</taxon>
        <taxon>Cuerna</taxon>
    </lineage>
</organism>
<dbReference type="SUPFAM" id="SSF52540">
    <property type="entry name" value="P-loop containing nucleoside triphosphate hydrolases"/>
    <property type="match status" value="1"/>
</dbReference>
<keyword evidence="7" id="KW-0325">Glycoprotein</keyword>
<protein>
    <recommendedName>
        <fullName evidence="8">Heparan-sulfate 6-O-sulfotransferase</fullName>
        <ecNumber evidence="8">2.8.2.-</ecNumber>
    </recommendedName>
</protein>
<evidence type="ECO:0000256" key="2">
    <source>
        <dbReference type="ARBA" id="ARBA00010109"/>
    </source>
</evidence>
<evidence type="ECO:0000256" key="8">
    <source>
        <dbReference type="RuleBase" id="RU364122"/>
    </source>
</evidence>
<keyword evidence="6 8" id="KW-0472">Membrane</keyword>
<dbReference type="Pfam" id="PF03567">
    <property type="entry name" value="Sulfotransfer_2"/>
    <property type="match status" value="1"/>
</dbReference>
<dbReference type="GO" id="GO:0016020">
    <property type="term" value="C:membrane"/>
    <property type="evidence" value="ECO:0007669"/>
    <property type="project" value="UniProtKB-SubCell"/>
</dbReference>
<evidence type="ECO:0000313" key="9">
    <source>
        <dbReference type="EMBL" id="JAS52288.1"/>
    </source>
</evidence>
<dbReference type="GO" id="GO:0017095">
    <property type="term" value="F:heparan sulfate 6-sulfotransferase activity"/>
    <property type="evidence" value="ECO:0007669"/>
    <property type="project" value="RHEA"/>
</dbReference>
<accession>A0A1B6FQ15</accession>
<keyword evidence="4" id="KW-0812">Transmembrane</keyword>
<comment type="similarity">
    <text evidence="2 8">Belongs to the sulfotransferase 6 family.</text>
</comment>
<evidence type="ECO:0000256" key="5">
    <source>
        <dbReference type="ARBA" id="ARBA00022989"/>
    </source>
</evidence>
<evidence type="ECO:0000256" key="1">
    <source>
        <dbReference type="ARBA" id="ARBA00004167"/>
    </source>
</evidence>
<dbReference type="EMBL" id="GECZ01017481">
    <property type="protein sequence ID" value="JAS52288.1"/>
    <property type="molecule type" value="Transcribed_RNA"/>
</dbReference>
<dbReference type="EC" id="2.8.2.-" evidence="8"/>
<dbReference type="PANTHER" id="PTHR12812">
    <property type="entry name" value="HEPARAN SULFATE 6-O-SULFOTRANSFERASE 3"/>
    <property type="match status" value="1"/>
</dbReference>
<keyword evidence="3 8" id="KW-0808">Transferase</keyword>
<gene>
    <name evidence="9" type="ORF">g.44842</name>
</gene>
<feature type="non-terminal residue" evidence="9">
    <location>
        <position position="1"/>
    </location>
</feature>
<reference evidence="9" key="1">
    <citation type="submission" date="2015-11" db="EMBL/GenBank/DDBJ databases">
        <title>De novo transcriptome assembly of four potential Pierce s Disease insect vectors from Arizona vineyards.</title>
        <authorList>
            <person name="Tassone E.E."/>
        </authorList>
    </citation>
    <scope>NUCLEOTIDE SEQUENCE</scope>
</reference>
<feature type="non-terminal residue" evidence="9">
    <location>
        <position position="148"/>
    </location>
</feature>
<evidence type="ECO:0000256" key="3">
    <source>
        <dbReference type="ARBA" id="ARBA00022679"/>
    </source>
</evidence>
<dbReference type="InterPro" id="IPR005331">
    <property type="entry name" value="Sulfotransferase"/>
</dbReference>
<dbReference type="InterPro" id="IPR010635">
    <property type="entry name" value="Heparan_SO4-6-sulfoTrfase"/>
</dbReference>
<comment type="catalytic activity">
    <reaction evidence="8">
        <text>alpha-D-glucosaminyl-[heparan sulfate](n) + 3'-phosphoadenylyl sulfate = 6-sulfo-alpha-D-glucosaminyl-[heparan sulfate](n) + adenosine 3',5'-bisphosphate + H(+)</text>
        <dbReference type="Rhea" id="RHEA:56604"/>
        <dbReference type="Rhea" id="RHEA-COMP:9830"/>
        <dbReference type="Rhea" id="RHEA-COMP:14621"/>
        <dbReference type="ChEBI" id="CHEBI:15378"/>
        <dbReference type="ChEBI" id="CHEBI:58339"/>
        <dbReference type="ChEBI" id="CHEBI:58343"/>
        <dbReference type="ChEBI" id="CHEBI:58388"/>
        <dbReference type="ChEBI" id="CHEBI:140604"/>
    </reaction>
</comment>
<comment type="subcellular location">
    <subcellularLocation>
        <location evidence="1">Membrane</location>
        <topology evidence="1">Single-pass membrane protein</topology>
    </subcellularLocation>
    <subcellularLocation>
        <location evidence="8">Membrane</location>
        <topology evidence="8">Single-pass type II membrane protein</topology>
    </subcellularLocation>
</comment>
<evidence type="ECO:0000256" key="4">
    <source>
        <dbReference type="ARBA" id="ARBA00022692"/>
    </source>
</evidence>
<evidence type="ECO:0000256" key="6">
    <source>
        <dbReference type="ARBA" id="ARBA00023136"/>
    </source>
</evidence>
<name>A0A1B6FQ15_9HEMI</name>